<dbReference type="PANTHER" id="PTHR30290:SF10">
    <property type="entry name" value="PERIPLASMIC OLIGOPEPTIDE-BINDING PROTEIN-RELATED"/>
    <property type="match status" value="1"/>
</dbReference>
<evidence type="ECO:0000313" key="7">
    <source>
        <dbReference type="EMBL" id="RFD75391.1"/>
    </source>
</evidence>
<keyword evidence="5" id="KW-0472">Membrane</keyword>
<dbReference type="InterPro" id="IPR030678">
    <property type="entry name" value="Peptide/Ni-bd"/>
</dbReference>
<keyword evidence="5" id="KW-0812">Transmembrane</keyword>
<comment type="subcellular location">
    <subcellularLocation>
        <location evidence="1">Cell envelope</location>
    </subcellularLocation>
</comment>
<evidence type="ECO:0000256" key="4">
    <source>
        <dbReference type="ARBA" id="ARBA00022729"/>
    </source>
</evidence>
<dbReference type="GO" id="GO:0042597">
    <property type="term" value="C:periplasmic space"/>
    <property type="evidence" value="ECO:0007669"/>
    <property type="project" value="UniProtKB-ARBA"/>
</dbReference>
<keyword evidence="5" id="KW-1133">Transmembrane helix</keyword>
<keyword evidence="3" id="KW-0813">Transport</keyword>
<dbReference type="SUPFAM" id="SSF53850">
    <property type="entry name" value="Periplasmic binding protein-like II"/>
    <property type="match status" value="1"/>
</dbReference>
<dbReference type="GO" id="GO:0043190">
    <property type="term" value="C:ATP-binding cassette (ABC) transporter complex"/>
    <property type="evidence" value="ECO:0007669"/>
    <property type="project" value="InterPro"/>
</dbReference>
<sequence length="525" mass="57310">MSRTGKYAYRTYRSSHGRSSAGWVPWVVFMVVSVVMIGVLWIGWQIYQGRSPIDSFTHPAGNSVLKVGLRTAPDSLDIRKDSSDSLQQALIGNVYETLVKRGDDNSLQPGLAQSWDVSQDGLTYRFNLRQGVRFSNGDVMNSDSVLQSLQQGITNNYPGYEALNTIKTVANPDNHTVVFTLTKPNALLLRLLSGRAGIVYDTKAVAIDYMNGALGTGPFTVSSYNKGHSLVLVRNNRYWGTPASCASITLQYFDSDTALADAMEKGNIQMAVPLEGNENKRLAAIADTKMVEGQSTRVRFLAFNSTVASIFCDEQARKAARYAMNVQTVMSADGNGGVPVGGPIDPLSTGYEDLTGLYPYNPAKAGPLFHYFSSSYLGTISFLVPQGEGDVGRELSKQISSVSGFKVNLEEVDQKTLQQRISEGKYDIALTTLSNTLDEGAFAESGSPFVLQDSRAQQAWANAVHSRNASEYEANVRAYAREVSNNAAAHWLYARKSIMAVKSNISGYTKNMTDQLLPLHDVSVK</sequence>
<comment type="caution">
    <text evidence="7">The sequence shown here is derived from an EMBL/GenBank/DDBJ whole genome shotgun (WGS) entry which is preliminary data.</text>
</comment>
<comment type="similarity">
    <text evidence="2">Belongs to the bacterial solute-binding protein 5 family.</text>
</comment>
<proteinExistence type="inferred from homology"/>
<dbReference type="Proteomes" id="UP000258888">
    <property type="component" value="Unassembled WGS sequence"/>
</dbReference>
<dbReference type="Pfam" id="PF00496">
    <property type="entry name" value="SBP_bac_5"/>
    <property type="match status" value="1"/>
</dbReference>
<evidence type="ECO:0000256" key="5">
    <source>
        <dbReference type="SAM" id="Phobius"/>
    </source>
</evidence>
<accession>A0A3E1IQX3</accession>
<organism evidence="7 8">
    <name type="scientific">Gardnerella vaginalis</name>
    <dbReference type="NCBI Taxonomy" id="2702"/>
    <lineage>
        <taxon>Bacteria</taxon>
        <taxon>Bacillati</taxon>
        <taxon>Actinomycetota</taxon>
        <taxon>Actinomycetes</taxon>
        <taxon>Bifidobacteriales</taxon>
        <taxon>Bifidobacteriaceae</taxon>
        <taxon>Gardnerella</taxon>
    </lineage>
</organism>
<evidence type="ECO:0000256" key="1">
    <source>
        <dbReference type="ARBA" id="ARBA00004196"/>
    </source>
</evidence>
<dbReference type="PANTHER" id="PTHR30290">
    <property type="entry name" value="PERIPLASMIC BINDING COMPONENT OF ABC TRANSPORTER"/>
    <property type="match status" value="1"/>
</dbReference>
<dbReference type="GO" id="GO:1904680">
    <property type="term" value="F:peptide transmembrane transporter activity"/>
    <property type="evidence" value="ECO:0007669"/>
    <property type="project" value="TreeGrafter"/>
</dbReference>
<dbReference type="EMBL" id="LSLH01000001">
    <property type="protein sequence ID" value="RFD75391.1"/>
    <property type="molecule type" value="Genomic_DNA"/>
</dbReference>
<dbReference type="InterPro" id="IPR000914">
    <property type="entry name" value="SBP_5_dom"/>
</dbReference>
<keyword evidence="8" id="KW-1185">Reference proteome</keyword>
<name>A0A3E1IQX3_GARVA</name>
<feature type="domain" description="Solute-binding protein family 5" evidence="6">
    <location>
        <begin position="107"/>
        <end position="434"/>
    </location>
</feature>
<dbReference type="GO" id="GO:0015833">
    <property type="term" value="P:peptide transport"/>
    <property type="evidence" value="ECO:0007669"/>
    <property type="project" value="TreeGrafter"/>
</dbReference>
<dbReference type="AlphaFoldDB" id="A0A3E1IQX3"/>
<dbReference type="Gene3D" id="3.10.105.10">
    <property type="entry name" value="Dipeptide-binding Protein, Domain 3"/>
    <property type="match status" value="1"/>
</dbReference>
<dbReference type="GO" id="GO:0030313">
    <property type="term" value="C:cell envelope"/>
    <property type="evidence" value="ECO:0007669"/>
    <property type="project" value="UniProtKB-SubCell"/>
</dbReference>
<reference evidence="7 8" key="1">
    <citation type="submission" date="2016-02" db="EMBL/GenBank/DDBJ databases">
        <title>Gardnerella vaginalis Subgroups Defined by cpn60 Sequencing and Sialidase Activity in Isolates from Canada, Belgium and Kenya.</title>
        <authorList>
            <person name="Schellenberg J."/>
            <person name="Paramel Jayaprakash T."/>
            <person name="Withana Gamage N."/>
            <person name="Patterson M.H."/>
            <person name="Vaneechoutte M."/>
            <person name="Hill J.E."/>
        </authorList>
    </citation>
    <scope>NUCLEOTIDE SEQUENCE [LARGE SCALE GENOMIC DNA]</scope>
    <source>
        <strain evidence="7 8">N160</strain>
    </source>
</reference>
<keyword evidence="4" id="KW-0732">Signal</keyword>
<dbReference type="Gene3D" id="3.40.190.10">
    <property type="entry name" value="Periplasmic binding protein-like II"/>
    <property type="match status" value="1"/>
</dbReference>
<dbReference type="PIRSF" id="PIRSF002741">
    <property type="entry name" value="MppA"/>
    <property type="match status" value="1"/>
</dbReference>
<dbReference type="InterPro" id="IPR039424">
    <property type="entry name" value="SBP_5"/>
</dbReference>
<evidence type="ECO:0000256" key="2">
    <source>
        <dbReference type="ARBA" id="ARBA00005695"/>
    </source>
</evidence>
<evidence type="ECO:0000259" key="6">
    <source>
        <dbReference type="Pfam" id="PF00496"/>
    </source>
</evidence>
<feature type="transmembrane region" description="Helical" evidence="5">
    <location>
        <begin position="21"/>
        <end position="44"/>
    </location>
</feature>
<protein>
    <submittedName>
        <fullName evidence="7">Peptide ABC transporter substrate-binding protein</fullName>
    </submittedName>
</protein>
<gene>
    <name evidence="7" type="ORF">AXE76_04315</name>
</gene>
<dbReference type="Gene3D" id="3.90.76.10">
    <property type="entry name" value="Dipeptide-binding Protein, Domain 1"/>
    <property type="match status" value="1"/>
</dbReference>
<evidence type="ECO:0000313" key="8">
    <source>
        <dbReference type="Proteomes" id="UP000258888"/>
    </source>
</evidence>
<evidence type="ECO:0000256" key="3">
    <source>
        <dbReference type="ARBA" id="ARBA00022448"/>
    </source>
</evidence>